<sequence>MEAIRSTKPKVWWANLLKCNALHPKSRIFLWRVCQNVLATEDNFRRRGLSFPSRCSLCLVETESVNHRYGNVMQWFPFGAGFWISSCCIAVPSL</sequence>
<accession>A0A7J7MJY6</accession>
<dbReference type="Pfam" id="PF13966">
    <property type="entry name" value="zf-RVT"/>
    <property type="match status" value="1"/>
</dbReference>
<reference evidence="2 3" key="1">
    <citation type="journal article" date="2020" name="IScience">
        <title>Genome Sequencing of the Endangered Kingdonia uniflora (Circaeasteraceae, Ranunculales) Reveals Potential Mechanisms of Evolutionary Specialization.</title>
        <authorList>
            <person name="Sun Y."/>
            <person name="Deng T."/>
            <person name="Zhang A."/>
            <person name="Moore M.J."/>
            <person name="Landis J.B."/>
            <person name="Lin N."/>
            <person name="Zhang H."/>
            <person name="Zhang X."/>
            <person name="Huang J."/>
            <person name="Zhang X."/>
            <person name="Sun H."/>
            <person name="Wang H."/>
        </authorList>
    </citation>
    <scope>NUCLEOTIDE SEQUENCE [LARGE SCALE GENOMIC DNA]</scope>
    <source>
        <strain evidence="2">TB1705</strain>
        <tissue evidence="2">Leaf</tissue>
    </source>
</reference>
<dbReference type="AlphaFoldDB" id="A0A7J7MJY6"/>
<proteinExistence type="predicted"/>
<dbReference type="Proteomes" id="UP000541444">
    <property type="component" value="Unassembled WGS sequence"/>
</dbReference>
<keyword evidence="3" id="KW-1185">Reference proteome</keyword>
<feature type="domain" description="Reverse transcriptase zinc-binding" evidence="1">
    <location>
        <begin position="3"/>
        <end position="67"/>
    </location>
</feature>
<protein>
    <recommendedName>
        <fullName evidence="1">Reverse transcriptase zinc-binding domain-containing protein</fullName>
    </recommendedName>
</protein>
<evidence type="ECO:0000313" key="2">
    <source>
        <dbReference type="EMBL" id="KAF6155191.1"/>
    </source>
</evidence>
<gene>
    <name evidence="2" type="ORF">GIB67_019717</name>
</gene>
<evidence type="ECO:0000259" key="1">
    <source>
        <dbReference type="Pfam" id="PF13966"/>
    </source>
</evidence>
<comment type="caution">
    <text evidence="2">The sequence shown here is derived from an EMBL/GenBank/DDBJ whole genome shotgun (WGS) entry which is preliminary data.</text>
</comment>
<evidence type="ECO:0000313" key="3">
    <source>
        <dbReference type="Proteomes" id="UP000541444"/>
    </source>
</evidence>
<dbReference type="InterPro" id="IPR026960">
    <property type="entry name" value="RVT-Znf"/>
</dbReference>
<dbReference type="EMBL" id="JACGCM010001428">
    <property type="protein sequence ID" value="KAF6155191.1"/>
    <property type="molecule type" value="Genomic_DNA"/>
</dbReference>
<organism evidence="2 3">
    <name type="scientific">Kingdonia uniflora</name>
    <dbReference type="NCBI Taxonomy" id="39325"/>
    <lineage>
        <taxon>Eukaryota</taxon>
        <taxon>Viridiplantae</taxon>
        <taxon>Streptophyta</taxon>
        <taxon>Embryophyta</taxon>
        <taxon>Tracheophyta</taxon>
        <taxon>Spermatophyta</taxon>
        <taxon>Magnoliopsida</taxon>
        <taxon>Ranunculales</taxon>
        <taxon>Circaeasteraceae</taxon>
        <taxon>Kingdonia</taxon>
    </lineage>
</organism>
<dbReference type="OrthoDB" id="1256921at2759"/>
<name>A0A7J7MJY6_9MAGN</name>